<evidence type="ECO:0000256" key="2">
    <source>
        <dbReference type="SAM" id="SignalP"/>
    </source>
</evidence>
<feature type="compositionally biased region" description="Pro residues" evidence="1">
    <location>
        <begin position="143"/>
        <end position="155"/>
    </location>
</feature>
<feature type="signal peptide" evidence="2">
    <location>
        <begin position="1"/>
        <end position="19"/>
    </location>
</feature>
<keyword evidence="4" id="KW-1185">Reference proteome</keyword>
<evidence type="ECO:0000313" key="3">
    <source>
        <dbReference type="EMBL" id="CAF9918615.1"/>
    </source>
</evidence>
<comment type="caution">
    <text evidence="3">The sequence shown here is derived from an EMBL/GenBank/DDBJ whole genome shotgun (WGS) entry which is preliminary data.</text>
</comment>
<reference evidence="3" key="1">
    <citation type="submission" date="2021-03" db="EMBL/GenBank/DDBJ databases">
        <authorList>
            <person name="Tagirdzhanova G."/>
        </authorList>
    </citation>
    <scope>NUCLEOTIDE SEQUENCE</scope>
</reference>
<feature type="chain" id="PRO_5034151651" evidence="2">
    <location>
        <begin position="20"/>
        <end position="297"/>
    </location>
</feature>
<sequence>MRHSYLLLNCCLAALVVSATNSVHTRQNVVTGDPGYMKLVPRGSPRGSSPTRESGKGSPSSSQPQRQKSPDRIGDWKGTSSATHPISPTTRSQSQSRSYFVPPGTHRLRAENRLSMENGPMRIPRSQIRRKSISSLSQLSRPESPPRPKSPPPIPNMVGGHPNSAMLIVKGPAFMQGQTASGHIEVANVPAGKYDYLNLHDKESAFVMGRTKQGGHAIAATTGNAVAGYAAVHHTATGYVETHDGQAQTWHNVTPGEEYRRHVRGDHSRRVKGAALAEVRGHGQVTAVAMESETVLG</sequence>
<keyword evidence="2" id="KW-0732">Signal</keyword>
<dbReference type="Proteomes" id="UP000664169">
    <property type="component" value="Unassembled WGS sequence"/>
</dbReference>
<feature type="region of interest" description="Disordered" evidence="1">
    <location>
        <begin position="31"/>
        <end position="163"/>
    </location>
</feature>
<proteinExistence type="predicted"/>
<dbReference type="AlphaFoldDB" id="A0A8H3F7P0"/>
<evidence type="ECO:0000313" key="4">
    <source>
        <dbReference type="Proteomes" id="UP000664169"/>
    </source>
</evidence>
<organism evidence="3 4">
    <name type="scientific">Gomphillus americanus</name>
    <dbReference type="NCBI Taxonomy" id="1940652"/>
    <lineage>
        <taxon>Eukaryota</taxon>
        <taxon>Fungi</taxon>
        <taxon>Dikarya</taxon>
        <taxon>Ascomycota</taxon>
        <taxon>Pezizomycotina</taxon>
        <taxon>Lecanoromycetes</taxon>
        <taxon>OSLEUM clade</taxon>
        <taxon>Ostropomycetidae</taxon>
        <taxon>Ostropales</taxon>
        <taxon>Graphidaceae</taxon>
        <taxon>Gomphilloideae</taxon>
        <taxon>Gomphillus</taxon>
    </lineage>
</organism>
<evidence type="ECO:0000256" key="1">
    <source>
        <dbReference type="SAM" id="MobiDB-lite"/>
    </source>
</evidence>
<protein>
    <submittedName>
        <fullName evidence="3">Uncharacterized protein</fullName>
    </submittedName>
</protein>
<accession>A0A8H3F7P0</accession>
<feature type="compositionally biased region" description="Low complexity" evidence="1">
    <location>
        <begin position="85"/>
        <end position="98"/>
    </location>
</feature>
<gene>
    <name evidence="3" type="ORF">GOMPHAMPRED_001577</name>
</gene>
<dbReference type="EMBL" id="CAJPDQ010000013">
    <property type="protein sequence ID" value="CAF9918615.1"/>
    <property type="molecule type" value="Genomic_DNA"/>
</dbReference>
<name>A0A8H3F7P0_9LECA</name>
<feature type="compositionally biased region" description="Low complexity" evidence="1">
    <location>
        <begin position="56"/>
        <end position="67"/>
    </location>
</feature>